<reference evidence="7" key="1">
    <citation type="submission" date="2021-02" db="EMBL/GenBank/DDBJ databases">
        <authorList>
            <person name="Bekaert M."/>
        </authorList>
    </citation>
    <scope>NUCLEOTIDE SEQUENCE</scope>
    <source>
        <strain evidence="7">IoA-00</strain>
    </source>
</reference>
<evidence type="ECO:0000256" key="1">
    <source>
        <dbReference type="ARBA" id="ARBA00004123"/>
    </source>
</evidence>
<protein>
    <submittedName>
        <fullName evidence="7">MED12</fullName>
    </submittedName>
</protein>
<dbReference type="EMBL" id="HG994591">
    <property type="protein sequence ID" value="CAF2817756.1"/>
    <property type="molecule type" value="Genomic_DNA"/>
</dbReference>
<feature type="domain" description="Mediator complex subunit Med12" evidence="6">
    <location>
        <begin position="89"/>
        <end position="148"/>
    </location>
</feature>
<keyword evidence="3" id="KW-0805">Transcription regulation</keyword>
<evidence type="ECO:0000259" key="6">
    <source>
        <dbReference type="SMART" id="SM01281"/>
    </source>
</evidence>
<keyword evidence="4" id="KW-0804">Transcription</keyword>
<comment type="similarity">
    <text evidence="2">Belongs to the Mediator complex subunit 12 family.</text>
</comment>
<sequence length="304" mass="34967">MRGRISSMDSEPKKFLRKPRLGLPDIYPQDVRQKEDELSGINLKQGFSLIGGSILRVGSDFKTIVKRKIDLNTFPCVSSKRQPLNTKDNFTLVTAKTARKADLWFKDLWSGVKSLSLLSKKVPILNKREEIISSLMGVPVRRAVWLIKMTAAYHTSMSETNKTKKRIFLPDPGLEWTQALTKFMREQLNDISADTSLELSMKQWTYACELSEYMYNEGLLDRQEFLQWILDLLEKSRYHDEPQFKLTIPLVLQYLKEFTLSEVLCRNGGKELLFSPTTNTSSAETAISRPLAANFVELLKRSFK</sequence>
<proteinExistence type="inferred from homology"/>
<dbReference type="PANTHER" id="PTHR46567:SF1">
    <property type="entry name" value="MEDIATOR OF RNA POLYMERASE II TRANSCRIPTION SUBUNIT 12"/>
    <property type="match status" value="1"/>
</dbReference>
<dbReference type="InterPro" id="IPR019035">
    <property type="entry name" value="Mediator_Med12"/>
</dbReference>
<organism evidence="7 8">
    <name type="scientific">Lepeophtheirus salmonis</name>
    <name type="common">Salmon louse</name>
    <name type="synonym">Caligus salmonis</name>
    <dbReference type="NCBI Taxonomy" id="72036"/>
    <lineage>
        <taxon>Eukaryota</taxon>
        <taxon>Metazoa</taxon>
        <taxon>Ecdysozoa</taxon>
        <taxon>Arthropoda</taxon>
        <taxon>Crustacea</taxon>
        <taxon>Multicrustacea</taxon>
        <taxon>Hexanauplia</taxon>
        <taxon>Copepoda</taxon>
        <taxon>Siphonostomatoida</taxon>
        <taxon>Caligidae</taxon>
        <taxon>Lepeophtheirus</taxon>
    </lineage>
</organism>
<dbReference type="SMART" id="SM01281">
    <property type="entry name" value="Med12"/>
    <property type="match status" value="1"/>
</dbReference>
<evidence type="ECO:0000256" key="4">
    <source>
        <dbReference type="ARBA" id="ARBA00023163"/>
    </source>
</evidence>
<dbReference type="Pfam" id="PF09497">
    <property type="entry name" value="Med12"/>
    <property type="match status" value="1"/>
</dbReference>
<gene>
    <name evidence="7" type="ORF">LSAA_3467</name>
</gene>
<evidence type="ECO:0000313" key="8">
    <source>
        <dbReference type="Proteomes" id="UP000675881"/>
    </source>
</evidence>
<evidence type="ECO:0000313" key="7">
    <source>
        <dbReference type="EMBL" id="CAF2817756.1"/>
    </source>
</evidence>
<evidence type="ECO:0000256" key="3">
    <source>
        <dbReference type="ARBA" id="ARBA00023015"/>
    </source>
</evidence>
<comment type="subcellular location">
    <subcellularLocation>
        <location evidence="1">Nucleus</location>
    </subcellularLocation>
</comment>
<evidence type="ECO:0000256" key="2">
    <source>
        <dbReference type="ARBA" id="ARBA00010289"/>
    </source>
</evidence>
<dbReference type="GO" id="GO:0016592">
    <property type="term" value="C:mediator complex"/>
    <property type="evidence" value="ECO:0007669"/>
    <property type="project" value="InterPro"/>
</dbReference>
<dbReference type="GO" id="GO:0003712">
    <property type="term" value="F:transcription coregulator activity"/>
    <property type="evidence" value="ECO:0007669"/>
    <property type="project" value="InterPro"/>
</dbReference>
<evidence type="ECO:0000256" key="5">
    <source>
        <dbReference type="ARBA" id="ARBA00023242"/>
    </source>
</evidence>
<dbReference type="Proteomes" id="UP000675881">
    <property type="component" value="Chromosome 12"/>
</dbReference>
<dbReference type="OrthoDB" id="20828at2759"/>
<dbReference type="AlphaFoldDB" id="A0A7R8CKU8"/>
<dbReference type="PANTHER" id="PTHR46567">
    <property type="entry name" value="MEDIATOR OF RNA POLYMERASE II TRANSCRIPTION SUBUNIT 12"/>
    <property type="match status" value="1"/>
</dbReference>
<dbReference type="GO" id="GO:0006357">
    <property type="term" value="P:regulation of transcription by RNA polymerase II"/>
    <property type="evidence" value="ECO:0007669"/>
    <property type="project" value="InterPro"/>
</dbReference>
<keyword evidence="5" id="KW-0539">Nucleus</keyword>
<name>A0A7R8CKU8_LEPSM</name>
<accession>A0A7R8CKU8</accession>
<keyword evidence="8" id="KW-1185">Reference proteome</keyword>